<dbReference type="SUPFAM" id="SSF55608">
    <property type="entry name" value="Homing endonucleases"/>
    <property type="match status" value="1"/>
</dbReference>
<keyword evidence="3" id="KW-1185">Reference proteome</keyword>
<dbReference type="Gene3D" id="3.10.28.10">
    <property type="entry name" value="Homing endonucleases"/>
    <property type="match status" value="2"/>
</dbReference>
<dbReference type="EMBL" id="PUHW01000298">
    <property type="protein sequence ID" value="KAG0687210.1"/>
    <property type="molecule type" value="Genomic_DNA"/>
</dbReference>
<dbReference type="AlphaFoldDB" id="A0A9P6WHE1"/>
<sequence>MVGLSNDIIYIFVGLILSDGNIEYRSTKGKEKKIDRDLVLVNSRFRFKQSMIHVSYLLYVFILLSHYCISPPKIKKETVKGKQYFLIEFLTRSLPVFTLLRHKFYVGRVKIIPSDIYDYISYESLAHIIMCDGSHMQGGGVVLNLHNFTIKELVLLINVLKIKFDLDCNLHKIGGLSGVLLSNASLDIAFHDIKNKIKCLKNNMFFYINKYINYKDLYKDLKEIEFEKIKNDYLNK</sequence>
<evidence type="ECO:0000259" key="1">
    <source>
        <dbReference type="Pfam" id="PF03161"/>
    </source>
</evidence>
<proteinExistence type="predicted"/>
<dbReference type="InterPro" id="IPR027434">
    <property type="entry name" value="Homing_endonucl"/>
</dbReference>
<name>A0A9P6WHE1_9ASCO</name>
<feature type="domain" description="Homing endonuclease LAGLIDADG" evidence="1">
    <location>
        <begin position="10"/>
        <end position="175"/>
    </location>
</feature>
<evidence type="ECO:0000313" key="3">
    <source>
        <dbReference type="Proteomes" id="UP000697127"/>
    </source>
</evidence>
<protein>
    <submittedName>
        <fullName evidence="2">Cytochrome c oxidase subunit 1</fullName>
    </submittedName>
</protein>
<organism evidence="2 3">
    <name type="scientific">Pichia californica</name>
    <dbReference type="NCBI Taxonomy" id="460514"/>
    <lineage>
        <taxon>Eukaryota</taxon>
        <taxon>Fungi</taxon>
        <taxon>Dikarya</taxon>
        <taxon>Ascomycota</taxon>
        <taxon>Saccharomycotina</taxon>
        <taxon>Pichiomycetes</taxon>
        <taxon>Pichiales</taxon>
        <taxon>Pichiaceae</taxon>
        <taxon>Pichia</taxon>
    </lineage>
</organism>
<dbReference type="InterPro" id="IPR004860">
    <property type="entry name" value="LAGLIDADG_dom"/>
</dbReference>
<dbReference type="Pfam" id="PF03161">
    <property type="entry name" value="LAGLIDADG_2"/>
    <property type="match status" value="1"/>
</dbReference>
<accession>A0A9P6WHE1</accession>
<dbReference type="GO" id="GO:0004519">
    <property type="term" value="F:endonuclease activity"/>
    <property type="evidence" value="ECO:0007669"/>
    <property type="project" value="InterPro"/>
</dbReference>
<reference evidence="2" key="1">
    <citation type="submission" date="2020-11" db="EMBL/GenBank/DDBJ databases">
        <title>Kefir isolates.</title>
        <authorList>
            <person name="Marcisauskas S."/>
            <person name="Kim Y."/>
            <person name="Blasche S."/>
        </authorList>
    </citation>
    <scope>NUCLEOTIDE SEQUENCE</scope>
    <source>
        <strain evidence="2">Olga-1</strain>
    </source>
</reference>
<dbReference type="Proteomes" id="UP000697127">
    <property type="component" value="Unassembled WGS sequence"/>
</dbReference>
<comment type="caution">
    <text evidence="2">The sequence shown here is derived from an EMBL/GenBank/DDBJ whole genome shotgun (WGS) entry which is preliminary data.</text>
</comment>
<gene>
    <name evidence="2" type="primary">COX1_1</name>
    <name evidence="2" type="ORF">C6P40_002655</name>
</gene>
<evidence type="ECO:0000313" key="2">
    <source>
        <dbReference type="EMBL" id="KAG0687210.1"/>
    </source>
</evidence>